<dbReference type="Gene3D" id="3.40.50.1820">
    <property type="entry name" value="alpha/beta hydrolase"/>
    <property type="match status" value="1"/>
</dbReference>
<comment type="caution">
    <text evidence="2">The sequence shown here is derived from an EMBL/GenBank/DDBJ whole genome shotgun (WGS) entry which is preliminary data.</text>
</comment>
<dbReference type="AlphaFoldDB" id="A0A7W9ZEY3"/>
<dbReference type="Proteomes" id="UP000544872">
    <property type="component" value="Unassembled WGS sequence"/>
</dbReference>
<feature type="signal peptide" evidence="1">
    <location>
        <begin position="1"/>
        <end position="19"/>
    </location>
</feature>
<feature type="chain" id="PRO_5030535253" evidence="1">
    <location>
        <begin position="20"/>
        <end position="273"/>
    </location>
</feature>
<keyword evidence="1" id="KW-0732">Signal</keyword>
<gene>
    <name evidence="2" type="ORF">FHS48_001681</name>
</gene>
<dbReference type="EMBL" id="JACIIX010000005">
    <property type="protein sequence ID" value="MBB6210266.1"/>
    <property type="molecule type" value="Genomic_DNA"/>
</dbReference>
<dbReference type="InterPro" id="IPR029058">
    <property type="entry name" value="AB_hydrolase_fold"/>
</dbReference>
<dbReference type="PROSITE" id="PS51257">
    <property type="entry name" value="PROKAR_LIPOPROTEIN"/>
    <property type="match status" value="1"/>
</dbReference>
<keyword evidence="3" id="KW-1185">Reference proteome</keyword>
<protein>
    <submittedName>
        <fullName evidence="2">Dienelactone hydrolase</fullName>
    </submittedName>
</protein>
<evidence type="ECO:0000256" key="1">
    <source>
        <dbReference type="SAM" id="SignalP"/>
    </source>
</evidence>
<evidence type="ECO:0000313" key="3">
    <source>
        <dbReference type="Proteomes" id="UP000544872"/>
    </source>
</evidence>
<reference evidence="2 3" key="1">
    <citation type="submission" date="2020-08" db="EMBL/GenBank/DDBJ databases">
        <title>Genomic Encyclopedia of Type Strains, Phase IV (KMG-IV): sequencing the most valuable type-strain genomes for metagenomic binning, comparative biology and taxonomic classification.</title>
        <authorList>
            <person name="Goeker M."/>
        </authorList>
    </citation>
    <scope>NUCLEOTIDE SEQUENCE [LARGE SCALE GENOMIC DNA]</scope>
    <source>
        <strain evidence="2 3">DSM 11590</strain>
    </source>
</reference>
<dbReference type="SUPFAM" id="SSF53474">
    <property type="entry name" value="alpha/beta-Hydrolases"/>
    <property type="match status" value="1"/>
</dbReference>
<evidence type="ECO:0000313" key="2">
    <source>
        <dbReference type="EMBL" id="MBB6210266.1"/>
    </source>
</evidence>
<dbReference type="GO" id="GO:0016787">
    <property type="term" value="F:hydrolase activity"/>
    <property type="evidence" value="ECO:0007669"/>
    <property type="project" value="UniProtKB-KW"/>
</dbReference>
<proteinExistence type="predicted"/>
<sequence>MKKLLLSLLALPFLFSCSAIDRDANADALAKPARMSRMLLKTDPFLLTTFVRITDRSQPVTIYIEGDGLAWASRTEVSRDPTPKDAQGLALAALDPAANVVYLARPCQYTDRSKNPSCAPAYWTGKRFAPEVITAMGRAVDQVAAQVPGQKINLVGYSGGGAVAVLVASRRQDVASIRTVAGNLDHAEVNRLAGVSQLTGSLNAIDVAAQVAKIPQIHYSGVNDRIVPPSISQRFTQATGSACVRSVSVPGADHENGWINRWRELLNTRPTCG</sequence>
<name>A0A7W9ZEY3_NOVIT</name>
<accession>A0A7W9ZEY3</accession>
<dbReference type="RefSeq" id="WP_184263106.1">
    <property type="nucleotide sequence ID" value="NZ_JACIIX010000005.1"/>
</dbReference>
<keyword evidence="2" id="KW-0378">Hydrolase</keyword>
<organism evidence="2 3">
    <name type="scientific">Novispirillum itersonii</name>
    <name type="common">Aquaspirillum itersonii</name>
    <dbReference type="NCBI Taxonomy" id="189"/>
    <lineage>
        <taxon>Bacteria</taxon>
        <taxon>Pseudomonadati</taxon>
        <taxon>Pseudomonadota</taxon>
        <taxon>Alphaproteobacteria</taxon>
        <taxon>Rhodospirillales</taxon>
        <taxon>Novispirillaceae</taxon>
        <taxon>Novispirillum</taxon>
    </lineage>
</organism>